<dbReference type="OrthoDB" id="9782291at2"/>
<comment type="similarity">
    <text evidence="1">Belongs to the DedA family.</text>
</comment>
<name>A0A163DB00_9BACL</name>
<dbReference type="EMBL" id="LWMH01000003">
    <property type="protein sequence ID" value="KZS43108.1"/>
    <property type="molecule type" value="Genomic_DNA"/>
</dbReference>
<feature type="transmembrane region" description="Helical" evidence="2">
    <location>
        <begin position="111"/>
        <end position="132"/>
    </location>
</feature>
<dbReference type="GO" id="GO:0005886">
    <property type="term" value="C:plasma membrane"/>
    <property type="evidence" value="ECO:0007669"/>
    <property type="project" value="TreeGrafter"/>
</dbReference>
<keyword evidence="2" id="KW-1133">Transmembrane helix</keyword>
<dbReference type="STRING" id="59843.A3958_23435"/>
<feature type="transmembrane region" description="Helical" evidence="2">
    <location>
        <begin position="139"/>
        <end position="162"/>
    </location>
</feature>
<proteinExistence type="inferred from homology"/>
<keyword evidence="5" id="KW-1185">Reference proteome</keyword>
<feature type="transmembrane region" description="Helical" evidence="2">
    <location>
        <begin position="14"/>
        <end position="32"/>
    </location>
</feature>
<dbReference type="Pfam" id="PF09335">
    <property type="entry name" value="VTT_dom"/>
    <property type="match status" value="1"/>
</dbReference>
<dbReference type="PANTHER" id="PTHR42709">
    <property type="entry name" value="ALKALINE PHOSPHATASE LIKE PROTEIN"/>
    <property type="match status" value="1"/>
</dbReference>
<keyword evidence="2" id="KW-0812">Transmembrane</keyword>
<dbReference type="InterPro" id="IPR032816">
    <property type="entry name" value="VTT_dom"/>
</dbReference>
<feature type="domain" description="VTT" evidence="3">
    <location>
        <begin position="38"/>
        <end position="159"/>
    </location>
</feature>
<dbReference type="GeneID" id="97555194"/>
<dbReference type="RefSeq" id="WP_063480582.1">
    <property type="nucleotide sequence ID" value="NZ_CP147845.1"/>
</dbReference>
<dbReference type="PANTHER" id="PTHR42709:SF9">
    <property type="entry name" value="ALKALINE PHOSPHATASE LIKE PROTEIN"/>
    <property type="match status" value="1"/>
</dbReference>
<dbReference type="AlphaFoldDB" id="A0A163DB00"/>
<feature type="transmembrane region" description="Helical" evidence="2">
    <location>
        <begin position="174"/>
        <end position="193"/>
    </location>
</feature>
<feature type="transmembrane region" description="Helical" evidence="2">
    <location>
        <begin position="53"/>
        <end position="74"/>
    </location>
</feature>
<organism evidence="4 5">
    <name type="scientific">Paenibacillus glucanolyticus</name>
    <dbReference type="NCBI Taxonomy" id="59843"/>
    <lineage>
        <taxon>Bacteria</taxon>
        <taxon>Bacillati</taxon>
        <taxon>Bacillota</taxon>
        <taxon>Bacilli</taxon>
        <taxon>Bacillales</taxon>
        <taxon>Paenibacillaceae</taxon>
        <taxon>Paenibacillus</taxon>
    </lineage>
</organism>
<comment type="caution">
    <text evidence="4">The sequence shown here is derived from an EMBL/GenBank/DDBJ whole genome shotgun (WGS) entry which is preliminary data.</text>
</comment>
<sequence length="211" mass="24242">MNLFELVEQLFEQYGYLVLLIGLPLDFIALPIPPGNSTLTYTGFLTYKGIVEMVPAFGSAFIGAAIGLTITYILGYKLGMPLIERYGKWLFIKPSLVEKTQVYYNKYGNKLLIICFFIPGVRQFIGCFIGMIRVPYRTVWIYGYTGVAAWVISFFSIGYIFGEQWQYILNVVEHYLKVIFICLACSFLILLVWNRVKREKAKKLSNATRNE</sequence>
<reference evidence="4" key="1">
    <citation type="journal article" date="2016" name="Genome Announc.">
        <title>Draft genomes of two strains of Paenibacillus glucanolyticus with capability to degrade lignocellulose.</title>
        <authorList>
            <person name="Mathews S.L."/>
            <person name="Pawlak J."/>
            <person name="Grunden A.M."/>
        </authorList>
    </citation>
    <scope>NUCLEOTIDE SEQUENCE [LARGE SCALE GENOMIC DNA]</scope>
    <source>
        <strain evidence="4">SLM1</strain>
    </source>
</reference>
<evidence type="ECO:0000256" key="1">
    <source>
        <dbReference type="ARBA" id="ARBA00010792"/>
    </source>
</evidence>
<accession>A0A163DB00</accession>
<protein>
    <submittedName>
        <fullName evidence="4">Alkaline phosphatase</fullName>
    </submittedName>
</protein>
<dbReference type="InterPro" id="IPR051311">
    <property type="entry name" value="DedA_domain"/>
</dbReference>
<evidence type="ECO:0000259" key="3">
    <source>
        <dbReference type="Pfam" id="PF09335"/>
    </source>
</evidence>
<evidence type="ECO:0000313" key="4">
    <source>
        <dbReference type="EMBL" id="KZS43108.1"/>
    </source>
</evidence>
<keyword evidence="2" id="KW-0472">Membrane</keyword>
<evidence type="ECO:0000313" key="5">
    <source>
        <dbReference type="Proteomes" id="UP000076796"/>
    </source>
</evidence>
<dbReference type="Proteomes" id="UP000076796">
    <property type="component" value="Unassembled WGS sequence"/>
</dbReference>
<gene>
    <name evidence="4" type="ORF">AWU65_00340</name>
</gene>
<evidence type="ECO:0000256" key="2">
    <source>
        <dbReference type="SAM" id="Phobius"/>
    </source>
</evidence>